<dbReference type="AlphaFoldDB" id="A0A2N9L4X6"/>
<dbReference type="EC" id="5.3.1.24" evidence="3 9"/>
<protein>
    <recommendedName>
        <fullName evidence="4 9">N-(5'-phosphoribosyl)anthranilate isomerase</fullName>
        <shortName evidence="9">PRAI</shortName>
        <ecNumber evidence="3 9">5.3.1.24</ecNumber>
    </recommendedName>
</protein>
<evidence type="ECO:0000256" key="1">
    <source>
        <dbReference type="ARBA" id="ARBA00001164"/>
    </source>
</evidence>
<dbReference type="InterPro" id="IPR001240">
    <property type="entry name" value="PRAI_dom"/>
</dbReference>
<feature type="domain" description="N-(5'phosphoribosyl) anthranilate isomerase (PRAI)" evidence="10">
    <location>
        <begin position="5"/>
        <end position="211"/>
    </location>
</feature>
<keyword evidence="8 9" id="KW-0413">Isomerase</keyword>
<evidence type="ECO:0000313" key="12">
    <source>
        <dbReference type="Proteomes" id="UP000239735"/>
    </source>
</evidence>
<sequence length="219" mass="23280">MSLWIKICGNTSLEDAMMAAEAGADAVGFVFAESPRNVPIEQVAAIVPQLPPALEKIGVFVDASFHDITYAVESCALTGVQLHFDAPRDLPIRLRARFGARVRILRVVHFDGGGVPAAFYPKSASSVDAILIDSRTTYAVGGTGIPFDWAAARPIFDQFSKERKLIAAGGLRPANVAEAVAKLQPWGVDVVSGVESLPGRKDPAKIRAFIANARAAAQL</sequence>
<evidence type="ECO:0000256" key="3">
    <source>
        <dbReference type="ARBA" id="ARBA00012572"/>
    </source>
</evidence>
<evidence type="ECO:0000256" key="8">
    <source>
        <dbReference type="ARBA" id="ARBA00023235"/>
    </source>
</evidence>
<gene>
    <name evidence="9 11" type="primary">trpF</name>
    <name evidence="11" type="ORF">SBA5_140060</name>
</gene>
<dbReference type="GO" id="GO:0000162">
    <property type="term" value="P:L-tryptophan biosynthetic process"/>
    <property type="evidence" value="ECO:0007669"/>
    <property type="project" value="UniProtKB-UniRule"/>
</dbReference>
<dbReference type="PANTHER" id="PTHR42894:SF1">
    <property type="entry name" value="N-(5'-PHOSPHORIBOSYL)ANTHRANILATE ISOMERASE"/>
    <property type="match status" value="1"/>
</dbReference>
<dbReference type="PANTHER" id="PTHR42894">
    <property type="entry name" value="N-(5'-PHOSPHORIBOSYL)ANTHRANILATE ISOMERASE"/>
    <property type="match status" value="1"/>
</dbReference>
<dbReference type="HAMAP" id="MF_00135">
    <property type="entry name" value="PRAI"/>
    <property type="match status" value="1"/>
</dbReference>
<dbReference type="InterPro" id="IPR013785">
    <property type="entry name" value="Aldolase_TIM"/>
</dbReference>
<dbReference type="InterPro" id="IPR044643">
    <property type="entry name" value="TrpF_fam"/>
</dbReference>
<name>A0A2N9L4X6_9BACT</name>
<keyword evidence="6 9" id="KW-0822">Tryptophan biosynthesis</keyword>
<evidence type="ECO:0000256" key="7">
    <source>
        <dbReference type="ARBA" id="ARBA00023141"/>
    </source>
</evidence>
<keyword evidence="5 9" id="KW-0028">Amino-acid biosynthesis</keyword>
<dbReference type="UniPathway" id="UPA00035">
    <property type="reaction ID" value="UER00042"/>
</dbReference>
<evidence type="ECO:0000256" key="6">
    <source>
        <dbReference type="ARBA" id="ARBA00022822"/>
    </source>
</evidence>
<reference evidence="12" key="1">
    <citation type="submission" date="2018-02" db="EMBL/GenBank/DDBJ databases">
        <authorList>
            <person name="Hausmann B."/>
        </authorList>
    </citation>
    <scope>NUCLEOTIDE SEQUENCE [LARGE SCALE GENOMIC DNA]</scope>
    <source>
        <strain evidence="12">Peat soil MAG SbA5</strain>
    </source>
</reference>
<organism evidence="11 12">
    <name type="scientific">Candidatus Sulfuritelmatomonas gaucii</name>
    <dbReference type="NCBI Taxonomy" id="2043161"/>
    <lineage>
        <taxon>Bacteria</taxon>
        <taxon>Pseudomonadati</taxon>
        <taxon>Acidobacteriota</taxon>
        <taxon>Terriglobia</taxon>
        <taxon>Terriglobales</taxon>
        <taxon>Acidobacteriaceae</taxon>
        <taxon>Candidatus Sulfuritelmatomonas</taxon>
    </lineage>
</organism>
<dbReference type="Pfam" id="PF00697">
    <property type="entry name" value="PRAI"/>
    <property type="match status" value="1"/>
</dbReference>
<dbReference type="CDD" id="cd00405">
    <property type="entry name" value="PRAI"/>
    <property type="match status" value="1"/>
</dbReference>
<evidence type="ECO:0000256" key="2">
    <source>
        <dbReference type="ARBA" id="ARBA00004664"/>
    </source>
</evidence>
<proteinExistence type="inferred from homology"/>
<dbReference type="GO" id="GO:0004640">
    <property type="term" value="F:phosphoribosylanthranilate isomerase activity"/>
    <property type="evidence" value="ECO:0007669"/>
    <property type="project" value="UniProtKB-UniRule"/>
</dbReference>
<comment type="catalytic activity">
    <reaction evidence="1 9">
        <text>N-(5-phospho-beta-D-ribosyl)anthranilate = 1-(2-carboxyphenylamino)-1-deoxy-D-ribulose 5-phosphate</text>
        <dbReference type="Rhea" id="RHEA:21540"/>
        <dbReference type="ChEBI" id="CHEBI:18277"/>
        <dbReference type="ChEBI" id="CHEBI:58613"/>
        <dbReference type="EC" id="5.3.1.24"/>
    </reaction>
</comment>
<dbReference type="InterPro" id="IPR011060">
    <property type="entry name" value="RibuloseP-bd_barrel"/>
</dbReference>
<dbReference type="OrthoDB" id="9786954at2"/>
<accession>A0A2N9L4X6</accession>
<keyword evidence="7 9" id="KW-0057">Aromatic amino acid biosynthesis</keyword>
<evidence type="ECO:0000256" key="5">
    <source>
        <dbReference type="ARBA" id="ARBA00022605"/>
    </source>
</evidence>
<evidence type="ECO:0000259" key="10">
    <source>
        <dbReference type="Pfam" id="PF00697"/>
    </source>
</evidence>
<dbReference type="Proteomes" id="UP000239735">
    <property type="component" value="Unassembled WGS sequence"/>
</dbReference>
<evidence type="ECO:0000313" key="11">
    <source>
        <dbReference type="EMBL" id="SPE18193.1"/>
    </source>
</evidence>
<dbReference type="Gene3D" id="3.20.20.70">
    <property type="entry name" value="Aldolase class I"/>
    <property type="match status" value="1"/>
</dbReference>
<comment type="pathway">
    <text evidence="2 9">Amino-acid biosynthesis; L-tryptophan biosynthesis; L-tryptophan from chorismate: step 3/5.</text>
</comment>
<comment type="similarity">
    <text evidence="9">Belongs to the TrpF family.</text>
</comment>
<dbReference type="SUPFAM" id="SSF51366">
    <property type="entry name" value="Ribulose-phoshate binding barrel"/>
    <property type="match status" value="1"/>
</dbReference>
<evidence type="ECO:0000256" key="9">
    <source>
        <dbReference type="HAMAP-Rule" id="MF_00135"/>
    </source>
</evidence>
<evidence type="ECO:0000256" key="4">
    <source>
        <dbReference type="ARBA" id="ARBA00022272"/>
    </source>
</evidence>
<dbReference type="EMBL" id="OKRB01000046">
    <property type="protein sequence ID" value="SPE18193.1"/>
    <property type="molecule type" value="Genomic_DNA"/>
</dbReference>